<dbReference type="AlphaFoldDB" id="A0A1G7D4W9"/>
<evidence type="ECO:0000313" key="3">
    <source>
        <dbReference type="Proteomes" id="UP000198517"/>
    </source>
</evidence>
<proteinExistence type="predicted"/>
<dbReference type="OrthoDB" id="252464at2"/>
<protein>
    <submittedName>
        <fullName evidence="2">Pimeloyl-ACP methyl ester carboxylesterase</fullName>
    </submittedName>
</protein>
<gene>
    <name evidence="2" type="ORF">SAMN05421544_11017</name>
</gene>
<dbReference type="PANTHER" id="PTHR43798:SF5">
    <property type="entry name" value="MONOACYLGLYCEROL LIPASE ABHD6"/>
    <property type="match status" value="1"/>
</dbReference>
<evidence type="ECO:0000259" key="1">
    <source>
        <dbReference type="Pfam" id="PF00561"/>
    </source>
</evidence>
<accession>A0A1G7D4W9</accession>
<dbReference type="GO" id="GO:0047372">
    <property type="term" value="F:monoacylglycerol lipase activity"/>
    <property type="evidence" value="ECO:0007669"/>
    <property type="project" value="TreeGrafter"/>
</dbReference>
<dbReference type="PRINTS" id="PR00111">
    <property type="entry name" value="ABHYDROLASE"/>
</dbReference>
<name>A0A1G7D4W9_9FLAO</name>
<dbReference type="PANTHER" id="PTHR43798">
    <property type="entry name" value="MONOACYLGLYCEROL LIPASE"/>
    <property type="match status" value="1"/>
</dbReference>
<dbReference type="Gene3D" id="3.40.50.1820">
    <property type="entry name" value="alpha/beta hydrolase"/>
    <property type="match status" value="1"/>
</dbReference>
<dbReference type="Pfam" id="PF00561">
    <property type="entry name" value="Abhydrolase_1"/>
    <property type="match status" value="1"/>
</dbReference>
<keyword evidence="3" id="KW-1185">Reference proteome</keyword>
<dbReference type="InterPro" id="IPR050266">
    <property type="entry name" value="AB_hydrolase_sf"/>
</dbReference>
<dbReference type="GO" id="GO:0016020">
    <property type="term" value="C:membrane"/>
    <property type="evidence" value="ECO:0007669"/>
    <property type="project" value="TreeGrafter"/>
</dbReference>
<dbReference type="RefSeq" id="WP_092736735.1">
    <property type="nucleotide sequence ID" value="NZ_FNAS01000010.1"/>
</dbReference>
<feature type="domain" description="AB hydrolase-1" evidence="1">
    <location>
        <begin position="18"/>
        <end position="243"/>
    </location>
</feature>
<reference evidence="2 3" key="1">
    <citation type="submission" date="2016-10" db="EMBL/GenBank/DDBJ databases">
        <authorList>
            <person name="de Groot N.N."/>
        </authorList>
    </citation>
    <scope>NUCLEOTIDE SEQUENCE [LARGE SCALE GENOMIC DNA]</scope>
    <source>
        <strain evidence="2 3">DSM 24015</strain>
    </source>
</reference>
<dbReference type="InterPro" id="IPR000073">
    <property type="entry name" value="AB_hydrolase_1"/>
</dbReference>
<evidence type="ECO:0000313" key="2">
    <source>
        <dbReference type="EMBL" id="SDE46714.1"/>
    </source>
</evidence>
<dbReference type="STRING" id="1071918.SAMN05421544_11017"/>
<dbReference type="GO" id="GO:0046464">
    <property type="term" value="P:acylglycerol catabolic process"/>
    <property type="evidence" value="ECO:0007669"/>
    <property type="project" value="TreeGrafter"/>
</dbReference>
<sequence>MDKNKLHYEISGNGTENLVLLHGFMENLSIWEDMEPFLSDKFRLIKVDLLGHGKSPIISDTHTMGMMAAEVKILLDSLKIEKCHILGHSMGGYVALELAELFPDRLKSITLFFSTYYPDDDAKKEMRKKSFRIIKENFRAYVNAGVANLFNPNEKLLLADKIEKAKNIALATTPEGTLAATKGMIERTNKRKVLKHLDAKVLVLAGKHDTTVKVYSTIVHLPDKPSVKSYILDCGHNGHWERPEICAAILNRELLWNV</sequence>
<organism evidence="2 3">
    <name type="scientific">Riemerella columbipharyngis</name>
    <dbReference type="NCBI Taxonomy" id="1071918"/>
    <lineage>
        <taxon>Bacteria</taxon>
        <taxon>Pseudomonadati</taxon>
        <taxon>Bacteroidota</taxon>
        <taxon>Flavobacteriia</taxon>
        <taxon>Flavobacteriales</taxon>
        <taxon>Weeksellaceae</taxon>
        <taxon>Riemerella</taxon>
    </lineage>
</organism>
<dbReference type="SUPFAM" id="SSF53474">
    <property type="entry name" value="alpha/beta-Hydrolases"/>
    <property type="match status" value="1"/>
</dbReference>
<dbReference type="Proteomes" id="UP000198517">
    <property type="component" value="Unassembled WGS sequence"/>
</dbReference>
<dbReference type="InterPro" id="IPR029058">
    <property type="entry name" value="AB_hydrolase_fold"/>
</dbReference>
<dbReference type="EMBL" id="FNAS01000010">
    <property type="protein sequence ID" value="SDE46714.1"/>
    <property type="molecule type" value="Genomic_DNA"/>
</dbReference>